<keyword evidence="1" id="KW-0812">Transmembrane</keyword>
<organism evidence="2 3">
    <name type="scientific">Planobispora takensis</name>
    <dbReference type="NCBI Taxonomy" id="1367882"/>
    <lineage>
        <taxon>Bacteria</taxon>
        <taxon>Bacillati</taxon>
        <taxon>Actinomycetota</taxon>
        <taxon>Actinomycetes</taxon>
        <taxon>Streptosporangiales</taxon>
        <taxon>Streptosporangiaceae</taxon>
        <taxon>Planobispora</taxon>
    </lineage>
</organism>
<dbReference type="RefSeq" id="WP_203877397.1">
    <property type="nucleotide sequence ID" value="NZ_BOOK01000036.1"/>
</dbReference>
<dbReference type="SUPFAM" id="SSF57938">
    <property type="entry name" value="DnaJ/Hsp40 cysteine-rich domain"/>
    <property type="match status" value="1"/>
</dbReference>
<comment type="caution">
    <text evidence="2">The sequence shown here is derived from an EMBL/GenBank/DDBJ whole genome shotgun (WGS) entry which is preliminary data.</text>
</comment>
<dbReference type="Gene3D" id="6.20.20.10">
    <property type="match status" value="1"/>
</dbReference>
<dbReference type="InterPro" id="IPR036410">
    <property type="entry name" value="HSP_DnaJ_Cys-rich_dom_sf"/>
</dbReference>
<keyword evidence="3" id="KW-1185">Reference proteome</keyword>
<dbReference type="EMBL" id="BOOK01000036">
    <property type="protein sequence ID" value="GII03103.1"/>
    <property type="molecule type" value="Genomic_DNA"/>
</dbReference>
<keyword evidence="1" id="KW-0472">Membrane</keyword>
<evidence type="ECO:0000313" key="3">
    <source>
        <dbReference type="Proteomes" id="UP000634476"/>
    </source>
</evidence>
<evidence type="ECO:0000256" key="1">
    <source>
        <dbReference type="SAM" id="Phobius"/>
    </source>
</evidence>
<sequence>MTFLSLLSVSTPPVQSGNPLPGWLVLISLAALYGAGYALSIRLHPYRACRRCRGSGKHRGWFFTDAFRACDACGGTGRELRRFARDD</sequence>
<accession>A0A8J3SZN1</accession>
<reference evidence="2" key="1">
    <citation type="submission" date="2021-01" db="EMBL/GenBank/DDBJ databases">
        <title>Whole genome shotgun sequence of Planobispora takensis NBRC 109077.</title>
        <authorList>
            <person name="Komaki H."/>
            <person name="Tamura T."/>
        </authorList>
    </citation>
    <scope>NUCLEOTIDE SEQUENCE</scope>
    <source>
        <strain evidence="2">NBRC 109077</strain>
    </source>
</reference>
<gene>
    <name evidence="2" type="ORF">Pta02_51110</name>
</gene>
<dbReference type="Proteomes" id="UP000634476">
    <property type="component" value="Unassembled WGS sequence"/>
</dbReference>
<evidence type="ECO:0000313" key="2">
    <source>
        <dbReference type="EMBL" id="GII03103.1"/>
    </source>
</evidence>
<feature type="transmembrane region" description="Helical" evidence="1">
    <location>
        <begin position="20"/>
        <end position="41"/>
    </location>
</feature>
<dbReference type="AlphaFoldDB" id="A0A8J3SZN1"/>
<name>A0A8J3SZN1_9ACTN</name>
<protein>
    <submittedName>
        <fullName evidence="2">Uncharacterized protein</fullName>
    </submittedName>
</protein>
<keyword evidence="1" id="KW-1133">Transmembrane helix</keyword>
<proteinExistence type="predicted"/>